<evidence type="ECO:0000256" key="4">
    <source>
        <dbReference type="ARBA" id="ARBA00022622"/>
    </source>
</evidence>
<dbReference type="PRINTS" id="PR00382">
    <property type="entry name" value="LIPIDTRNSFER"/>
</dbReference>
<dbReference type="GO" id="GO:0098552">
    <property type="term" value="C:side of membrane"/>
    <property type="evidence" value="ECO:0007669"/>
    <property type="project" value="UniProtKB-KW"/>
</dbReference>
<dbReference type="GO" id="GO:0008289">
    <property type="term" value="F:lipid binding"/>
    <property type="evidence" value="ECO:0007669"/>
    <property type="project" value="InterPro"/>
</dbReference>
<keyword evidence="5" id="KW-0732">Signal</keyword>
<dbReference type="InterPro" id="IPR000528">
    <property type="entry name" value="Plant_nsLTP"/>
</dbReference>
<reference evidence="12 13" key="1">
    <citation type="journal article" date="2012" name="Nature">
        <title>Repeated polyploidization of Gossypium genomes and the evolution of spinnable cotton fibres.</title>
        <authorList>
            <person name="Paterson A.H."/>
            <person name="Wendel J.F."/>
            <person name="Gundlach H."/>
            <person name="Guo H."/>
            <person name="Jenkins J."/>
            <person name="Jin D."/>
            <person name="Llewellyn D."/>
            <person name="Showmaker K.C."/>
            <person name="Shu S."/>
            <person name="Udall J."/>
            <person name="Yoo M.J."/>
            <person name="Byers R."/>
            <person name="Chen W."/>
            <person name="Doron-Faigenboim A."/>
            <person name="Duke M.V."/>
            <person name="Gong L."/>
            <person name="Grimwood J."/>
            <person name="Grover C."/>
            <person name="Grupp K."/>
            <person name="Hu G."/>
            <person name="Lee T.H."/>
            <person name="Li J."/>
            <person name="Lin L."/>
            <person name="Liu T."/>
            <person name="Marler B.S."/>
            <person name="Page J.T."/>
            <person name="Roberts A.W."/>
            <person name="Romanel E."/>
            <person name="Sanders W.S."/>
            <person name="Szadkowski E."/>
            <person name="Tan X."/>
            <person name="Tang H."/>
            <person name="Xu C."/>
            <person name="Wang J."/>
            <person name="Wang Z."/>
            <person name="Zhang D."/>
            <person name="Zhang L."/>
            <person name="Ashrafi H."/>
            <person name="Bedon F."/>
            <person name="Bowers J.E."/>
            <person name="Brubaker C.L."/>
            <person name="Chee P.W."/>
            <person name="Das S."/>
            <person name="Gingle A.R."/>
            <person name="Haigler C.H."/>
            <person name="Harker D."/>
            <person name="Hoffmann L.V."/>
            <person name="Hovav R."/>
            <person name="Jones D.C."/>
            <person name="Lemke C."/>
            <person name="Mansoor S."/>
            <person name="ur Rahman M."/>
            <person name="Rainville L.N."/>
            <person name="Rambani A."/>
            <person name="Reddy U.K."/>
            <person name="Rong J.K."/>
            <person name="Saranga Y."/>
            <person name="Scheffler B.E."/>
            <person name="Scheffler J.A."/>
            <person name="Stelly D.M."/>
            <person name="Triplett B.A."/>
            <person name="Van Deynze A."/>
            <person name="Vaslin M.F."/>
            <person name="Waghmare V.N."/>
            <person name="Walford S.A."/>
            <person name="Wright R.J."/>
            <person name="Zaki E.A."/>
            <person name="Zhang T."/>
            <person name="Dennis E.S."/>
            <person name="Mayer K.F."/>
            <person name="Peterson D.G."/>
            <person name="Rokhsar D.S."/>
            <person name="Wang X."/>
            <person name="Schmutz J."/>
        </authorList>
    </citation>
    <scope>NUCLEOTIDE SEQUENCE [LARGE SCALE GENOMIC DNA]</scope>
</reference>
<dbReference type="SMART" id="SM00499">
    <property type="entry name" value="AAI"/>
    <property type="match status" value="1"/>
</dbReference>
<organism evidence="12 13">
    <name type="scientific">Gossypium raimondii</name>
    <name type="common">Peruvian cotton</name>
    <name type="synonym">Gossypium klotzschianum subsp. raimondii</name>
    <dbReference type="NCBI Taxonomy" id="29730"/>
    <lineage>
        <taxon>Eukaryota</taxon>
        <taxon>Viridiplantae</taxon>
        <taxon>Streptophyta</taxon>
        <taxon>Embryophyta</taxon>
        <taxon>Tracheophyta</taxon>
        <taxon>Spermatophyta</taxon>
        <taxon>Magnoliopsida</taxon>
        <taxon>eudicotyledons</taxon>
        <taxon>Gunneridae</taxon>
        <taxon>Pentapetalae</taxon>
        <taxon>rosids</taxon>
        <taxon>malvids</taxon>
        <taxon>Malvales</taxon>
        <taxon>Malvaceae</taxon>
        <taxon>Malvoideae</taxon>
        <taxon>Gossypium</taxon>
    </lineage>
</organism>
<keyword evidence="10" id="KW-0812">Transmembrane</keyword>
<protein>
    <recommendedName>
        <fullName evidence="11">Bifunctional inhibitor/plant lipid transfer protein/seed storage helical domain-containing protein</fullName>
    </recommendedName>
</protein>
<comment type="subcellular location">
    <subcellularLocation>
        <location evidence="1">Cell membrane</location>
        <topology evidence="1">Lipid-anchor</topology>
        <topology evidence="1">GPI-anchor</topology>
    </subcellularLocation>
</comment>
<keyword evidence="3" id="KW-1003">Cell membrane</keyword>
<evidence type="ECO:0000256" key="10">
    <source>
        <dbReference type="SAM" id="Phobius"/>
    </source>
</evidence>
<evidence type="ECO:0000256" key="5">
    <source>
        <dbReference type="ARBA" id="ARBA00022729"/>
    </source>
</evidence>
<dbReference type="OrthoDB" id="1938537at2759"/>
<keyword evidence="13" id="KW-1185">Reference proteome</keyword>
<evidence type="ECO:0000256" key="7">
    <source>
        <dbReference type="ARBA" id="ARBA00023180"/>
    </source>
</evidence>
<feature type="transmembrane region" description="Helical" evidence="10">
    <location>
        <begin position="76"/>
        <end position="95"/>
    </location>
</feature>
<proteinExistence type="inferred from homology"/>
<keyword evidence="10" id="KW-0472">Membrane</keyword>
<gene>
    <name evidence="12" type="ORF">B456_004G035100</name>
</gene>
<dbReference type="InterPro" id="IPR016140">
    <property type="entry name" value="Bifunc_inhib/LTP/seed_store"/>
</dbReference>
<comment type="similarity">
    <text evidence="2">Belongs to the plant LTP family.</text>
</comment>
<feature type="transmembrane region" description="Helical" evidence="10">
    <location>
        <begin position="255"/>
        <end position="272"/>
    </location>
</feature>
<keyword evidence="10" id="KW-1133">Transmembrane helix</keyword>
<evidence type="ECO:0000256" key="9">
    <source>
        <dbReference type="SAM" id="MobiDB-lite"/>
    </source>
</evidence>
<dbReference type="SUPFAM" id="SSF47699">
    <property type="entry name" value="Bifunctional inhibitor/lipid-transfer protein/seed storage 2S albumin"/>
    <property type="match status" value="1"/>
</dbReference>
<name>A0A0D2QYL3_GOSRA</name>
<dbReference type="CDD" id="cd00010">
    <property type="entry name" value="AAI_LTSS"/>
    <property type="match status" value="1"/>
</dbReference>
<evidence type="ECO:0000256" key="1">
    <source>
        <dbReference type="ARBA" id="ARBA00004609"/>
    </source>
</evidence>
<evidence type="ECO:0000256" key="8">
    <source>
        <dbReference type="ARBA" id="ARBA00023288"/>
    </source>
</evidence>
<evidence type="ECO:0000259" key="11">
    <source>
        <dbReference type="SMART" id="SM00499"/>
    </source>
</evidence>
<keyword evidence="6" id="KW-1015">Disulfide bond</keyword>
<dbReference type="EMBL" id="CM001743">
    <property type="protein sequence ID" value="KJB22206.1"/>
    <property type="molecule type" value="Genomic_DNA"/>
</dbReference>
<dbReference type="FunFam" id="1.10.110.10:FF:000001">
    <property type="entry name" value="Bifunctional inhibitor/lipid-transfer protein/seed storage 2S albumin superfamily protein"/>
    <property type="match status" value="1"/>
</dbReference>
<dbReference type="Proteomes" id="UP000032304">
    <property type="component" value="Chromosome 4"/>
</dbReference>
<keyword evidence="4" id="KW-0336">GPI-anchor</keyword>
<dbReference type="GO" id="GO:0005886">
    <property type="term" value="C:plasma membrane"/>
    <property type="evidence" value="ECO:0007669"/>
    <property type="project" value="UniProtKB-SubCell"/>
</dbReference>
<dbReference type="InterPro" id="IPR043325">
    <property type="entry name" value="LTSS"/>
</dbReference>
<keyword evidence="8" id="KW-0449">Lipoprotein</keyword>
<accession>A0A0D2QYL3</accession>
<dbReference type="Pfam" id="PF14368">
    <property type="entry name" value="LTP_2"/>
    <property type="match status" value="1"/>
</dbReference>
<dbReference type="KEGG" id="gra:105790269"/>
<dbReference type="GO" id="GO:0006869">
    <property type="term" value="P:lipid transport"/>
    <property type="evidence" value="ECO:0007669"/>
    <property type="project" value="InterPro"/>
</dbReference>
<evidence type="ECO:0000313" key="13">
    <source>
        <dbReference type="Proteomes" id="UP000032304"/>
    </source>
</evidence>
<evidence type="ECO:0000313" key="12">
    <source>
        <dbReference type="EMBL" id="KJB22206.1"/>
    </source>
</evidence>
<evidence type="ECO:0000256" key="3">
    <source>
        <dbReference type="ARBA" id="ARBA00022475"/>
    </source>
</evidence>
<dbReference type="STRING" id="29730.A0A0D2QYL3"/>
<feature type="domain" description="Bifunctional inhibitor/plant lipid transfer protein/seed storage helical" evidence="11">
    <location>
        <begin position="108"/>
        <end position="185"/>
    </location>
</feature>
<evidence type="ECO:0000256" key="6">
    <source>
        <dbReference type="ARBA" id="ARBA00023157"/>
    </source>
</evidence>
<dbReference type="PANTHER" id="PTHR33044">
    <property type="entry name" value="BIFUNCTIONAL INHIBITOR/LIPID-TRANSFER PROTEIN/SEED STORAGE 2S ALBUMIN SUPERFAMILY PROTEIN-RELATED"/>
    <property type="match status" value="1"/>
</dbReference>
<dbReference type="Gramene" id="KJB22206">
    <property type="protein sequence ID" value="KJB22206"/>
    <property type="gene ID" value="B456_004G035100"/>
</dbReference>
<keyword evidence="7" id="KW-0325">Glycoprotein</keyword>
<feature type="compositionally biased region" description="Basic and acidic residues" evidence="9">
    <location>
        <begin position="234"/>
        <end position="243"/>
    </location>
</feature>
<sequence>MIANHLIPPYFITSVDMPLQFPQAQPLQSIIYNLPKTILSSVPVEFSGSCACLVHLRFFIKHLSSMLNSDELCLKLRILVLVIATIFMVSAAGVMGGDSGEDKDKEECTEQLVGLATCLPYVGGNAKAPTPDCCSGLKQVLKNNKKCLCIIIKDRNDPDLGLNINVTLALSLPSVCNAPANISKCPELLHMDPNSPEAQVFYQLSKSSSSNGGLQSPASAPTASVGGSPISSSEGEKSPELQKGHGNCYGCRRNTWVIVTLWTFLLCYFMPYF</sequence>
<dbReference type="AlphaFoldDB" id="A0A0D2QYL3"/>
<feature type="compositionally biased region" description="Low complexity" evidence="9">
    <location>
        <begin position="207"/>
        <end position="216"/>
    </location>
</feature>
<dbReference type="InterPro" id="IPR036312">
    <property type="entry name" value="Bifun_inhib/LTP/seed_sf"/>
</dbReference>
<dbReference type="eggNOG" id="ENOG502S0FC">
    <property type="taxonomic scope" value="Eukaryota"/>
</dbReference>
<dbReference type="OMA" id="RRNTWVI"/>
<dbReference type="Gene3D" id="1.10.110.10">
    <property type="entry name" value="Plant lipid-transfer and hydrophobic proteins"/>
    <property type="match status" value="1"/>
</dbReference>
<evidence type="ECO:0000256" key="2">
    <source>
        <dbReference type="ARBA" id="ARBA00009748"/>
    </source>
</evidence>
<feature type="region of interest" description="Disordered" evidence="9">
    <location>
        <begin position="207"/>
        <end position="243"/>
    </location>
</feature>